<evidence type="ECO:0000256" key="6">
    <source>
        <dbReference type="ARBA" id="ARBA00022694"/>
    </source>
</evidence>
<dbReference type="InterPro" id="IPR050156">
    <property type="entry name" value="TC-AMP_synthase_SUA5"/>
</dbReference>
<keyword evidence="14" id="KW-1185">Reference proteome</keyword>
<dbReference type="NCBIfam" id="TIGR00057">
    <property type="entry name" value="L-threonylcarbamoyladenylate synthase"/>
    <property type="match status" value="1"/>
</dbReference>
<keyword evidence="8" id="KW-0547">Nucleotide-binding</keyword>
<evidence type="ECO:0000256" key="10">
    <source>
        <dbReference type="ARBA" id="ARBA00029774"/>
    </source>
</evidence>
<evidence type="ECO:0000256" key="8">
    <source>
        <dbReference type="ARBA" id="ARBA00022741"/>
    </source>
</evidence>
<dbReference type="EC" id="2.7.7.87" evidence="3"/>
<dbReference type="InterPro" id="IPR017945">
    <property type="entry name" value="DHBP_synth_RibB-like_a/b_dom"/>
</dbReference>
<keyword evidence="4" id="KW-0963">Cytoplasm</keyword>
<dbReference type="GO" id="GO:0006450">
    <property type="term" value="P:regulation of translational fidelity"/>
    <property type="evidence" value="ECO:0007669"/>
    <property type="project" value="TreeGrafter"/>
</dbReference>
<accession>C4GC44</accession>
<name>C4GC44_9FIRM</name>
<dbReference type="SMART" id="SM00226">
    <property type="entry name" value="LMWPc"/>
    <property type="match status" value="1"/>
</dbReference>
<evidence type="ECO:0000259" key="12">
    <source>
        <dbReference type="PROSITE" id="PS51163"/>
    </source>
</evidence>
<evidence type="ECO:0000313" key="14">
    <source>
        <dbReference type="Proteomes" id="UP000003494"/>
    </source>
</evidence>
<dbReference type="EMBL" id="ACIP02000003">
    <property type="protein sequence ID" value="EEP27986.1"/>
    <property type="molecule type" value="Genomic_DNA"/>
</dbReference>
<dbReference type="GO" id="GO:0005737">
    <property type="term" value="C:cytoplasm"/>
    <property type="evidence" value="ECO:0007669"/>
    <property type="project" value="UniProtKB-SubCell"/>
</dbReference>
<dbReference type="GO" id="GO:0005524">
    <property type="term" value="F:ATP binding"/>
    <property type="evidence" value="ECO:0007669"/>
    <property type="project" value="UniProtKB-KW"/>
</dbReference>
<dbReference type="InterPro" id="IPR005145">
    <property type="entry name" value="Sua5_C"/>
</dbReference>
<keyword evidence="9" id="KW-0067">ATP-binding</keyword>
<dbReference type="InterPro" id="IPR023485">
    <property type="entry name" value="Ptyr_pPase"/>
</dbReference>
<dbReference type="SUPFAM" id="SSF55821">
    <property type="entry name" value="YrdC/RibB"/>
    <property type="match status" value="1"/>
</dbReference>
<evidence type="ECO:0000313" key="13">
    <source>
        <dbReference type="EMBL" id="EEP27986.1"/>
    </source>
</evidence>
<dbReference type="PANTHER" id="PTHR17490:SF16">
    <property type="entry name" value="THREONYLCARBAMOYL-AMP SYNTHASE"/>
    <property type="match status" value="1"/>
</dbReference>
<dbReference type="Gene3D" id="3.90.870.10">
    <property type="entry name" value="DHBP synthase"/>
    <property type="match status" value="1"/>
</dbReference>
<evidence type="ECO:0000256" key="7">
    <source>
        <dbReference type="ARBA" id="ARBA00022695"/>
    </source>
</evidence>
<reference evidence="13" key="1">
    <citation type="submission" date="2009-04" db="EMBL/GenBank/DDBJ databases">
        <authorList>
            <person name="Weinstock G."/>
            <person name="Sodergren E."/>
            <person name="Clifton S."/>
            <person name="Fulton L."/>
            <person name="Fulton B."/>
            <person name="Courtney L."/>
            <person name="Fronick C."/>
            <person name="Harrison M."/>
            <person name="Strong C."/>
            <person name="Farmer C."/>
            <person name="Delahaunty K."/>
            <person name="Markovic C."/>
            <person name="Hall O."/>
            <person name="Minx P."/>
            <person name="Tomlinson C."/>
            <person name="Mitreva M."/>
            <person name="Nelson J."/>
            <person name="Hou S."/>
            <person name="Wollam A."/>
            <person name="Pepin K.H."/>
            <person name="Johnson M."/>
            <person name="Bhonagiri V."/>
            <person name="Nash W.E."/>
            <person name="Warren W."/>
            <person name="Chinwalla A."/>
            <person name="Mardis E.R."/>
            <person name="Wilson R.K."/>
        </authorList>
    </citation>
    <scope>NUCLEOTIDE SEQUENCE [LARGE SCALE GENOMIC DNA]</scope>
    <source>
        <strain evidence="13">DSM 14600</strain>
    </source>
</reference>
<evidence type="ECO:0000256" key="1">
    <source>
        <dbReference type="ARBA" id="ARBA00004496"/>
    </source>
</evidence>
<comment type="catalytic activity">
    <reaction evidence="11">
        <text>L-threonine + hydrogencarbonate + ATP = L-threonylcarbamoyladenylate + diphosphate + H2O</text>
        <dbReference type="Rhea" id="RHEA:36407"/>
        <dbReference type="ChEBI" id="CHEBI:15377"/>
        <dbReference type="ChEBI" id="CHEBI:17544"/>
        <dbReference type="ChEBI" id="CHEBI:30616"/>
        <dbReference type="ChEBI" id="CHEBI:33019"/>
        <dbReference type="ChEBI" id="CHEBI:57926"/>
        <dbReference type="ChEBI" id="CHEBI:73682"/>
        <dbReference type="EC" id="2.7.7.87"/>
    </reaction>
</comment>
<dbReference type="Gene3D" id="3.40.50.2300">
    <property type="match status" value="1"/>
</dbReference>
<dbReference type="GO" id="GO:0003725">
    <property type="term" value="F:double-stranded RNA binding"/>
    <property type="evidence" value="ECO:0007669"/>
    <property type="project" value="InterPro"/>
</dbReference>
<dbReference type="InterPro" id="IPR038385">
    <property type="entry name" value="Sua5/YwlC_C"/>
</dbReference>
<dbReference type="InterPro" id="IPR006070">
    <property type="entry name" value="Sua5-like_dom"/>
</dbReference>
<dbReference type="Pfam" id="PF01451">
    <property type="entry name" value="LMWPc"/>
    <property type="match status" value="1"/>
</dbReference>
<dbReference type="AlphaFoldDB" id="C4GC44"/>
<dbReference type="eggNOG" id="COG0394">
    <property type="taxonomic scope" value="Bacteria"/>
</dbReference>
<dbReference type="HOGENOM" id="CLU_031397_1_1_9"/>
<evidence type="ECO:0000256" key="4">
    <source>
        <dbReference type="ARBA" id="ARBA00022490"/>
    </source>
</evidence>
<dbReference type="Gene3D" id="3.40.50.11030">
    <property type="entry name" value="Threonylcarbamoyl-AMP synthase, C-terminal domain"/>
    <property type="match status" value="1"/>
</dbReference>
<dbReference type="FunFam" id="3.90.870.10:FF:000009">
    <property type="entry name" value="Threonylcarbamoyl-AMP synthase, putative"/>
    <property type="match status" value="1"/>
</dbReference>
<dbReference type="SUPFAM" id="SSF52788">
    <property type="entry name" value="Phosphotyrosine protein phosphatases I"/>
    <property type="match status" value="1"/>
</dbReference>
<evidence type="ECO:0000256" key="11">
    <source>
        <dbReference type="ARBA" id="ARBA00048366"/>
    </source>
</evidence>
<gene>
    <name evidence="13" type="ORF">GCWU000342_01531</name>
</gene>
<feature type="domain" description="YrdC-like" evidence="12">
    <location>
        <begin position="7"/>
        <end position="193"/>
    </location>
</feature>
<dbReference type="Pfam" id="PF03481">
    <property type="entry name" value="Sua5_C"/>
    <property type="match status" value="1"/>
</dbReference>
<dbReference type="PROSITE" id="PS51163">
    <property type="entry name" value="YRDC"/>
    <property type="match status" value="1"/>
</dbReference>
<keyword evidence="5" id="KW-0808">Transferase</keyword>
<organism evidence="13 14">
    <name type="scientific">Shuttleworthella satelles DSM 14600</name>
    <dbReference type="NCBI Taxonomy" id="626523"/>
    <lineage>
        <taxon>Bacteria</taxon>
        <taxon>Bacillati</taxon>
        <taxon>Bacillota</taxon>
        <taxon>Clostridia</taxon>
        <taxon>Lachnospirales</taxon>
        <taxon>Lachnospiraceae</taxon>
        <taxon>Shuttleworthella</taxon>
    </lineage>
</organism>
<dbReference type="Proteomes" id="UP000003494">
    <property type="component" value="Unassembled WGS sequence"/>
</dbReference>
<dbReference type="RefSeq" id="WP_006906529.1">
    <property type="nucleotide sequence ID" value="NZ_GG665866.1"/>
</dbReference>
<comment type="caution">
    <text evidence="13">The sequence shown here is derived from an EMBL/GenBank/DDBJ whole genome shotgun (WGS) entry which is preliminary data.</text>
</comment>
<evidence type="ECO:0000256" key="9">
    <source>
        <dbReference type="ARBA" id="ARBA00022840"/>
    </source>
</evidence>
<keyword evidence="6" id="KW-0819">tRNA processing</keyword>
<comment type="subcellular location">
    <subcellularLocation>
        <location evidence="1">Cytoplasm</location>
    </subcellularLocation>
</comment>
<dbReference type="STRING" id="626523.GCWU000342_01531"/>
<evidence type="ECO:0000256" key="5">
    <source>
        <dbReference type="ARBA" id="ARBA00022679"/>
    </source>
</evidence>
<dbReference type="PANTHER" id="PTHR17490">
    <property type="entry name" value="SUA5"/>
    <property type="match status" value="1"/>
</dbReference>
<dbReference type="GO" id="GO:0061710">
    <property type="term" value="F:L-threonylcarbamoyladenylate synthase"/>
    <property type="evidence" value="ECO:0007669"/>
    <property type="project" value="UniProtKB-EC"/>
</dbReference>
<protein>
    <recommendedName>
        <fullName evidence="10">L-threonylcarbamoyladenylate synthase</fullName>
        <ecNumber evidence="3">2.7.7.87</ecNumber>
    </recommendedName>
    <alternativeName>
        <fullName evidence="10">L-threonylcarbamoyladenylate synthase</fullName>
    </alternativeName>
</protein>
<keyword evidence="7" id="KW-0548">Nucleotidyltransferase</keyword>
<dbReference type="GO" id="GO:0000049">
    <property type="term" value="F:tRNA binding"/>
    <property type="evidence" value="ECO:0007669"/>
    <property type="project" value="TreeGrafter"/>
</dbReference>
<dbReference type="eggNOG" id="COG0009">
    <property type="taxonomic scope" value="Bacteria"/>
</dbReference>
<comment type="similarity">
    <text evidence="2">Belongs to the SUA5 family.</text>
</comment>
<dbReference type="GO" id="GO:0008033">
    <property type="term" value="P:tRNA processing"/>
    <property type="evidence" value="ECO:0007669"/>
    <property type="project" value="UniProtKB-KW"/>
</dbReference>
<evidence type="ECO:0000256" key="3">
    <source>
        <dbReference type="ARBA" id="ARBA00012584"/>
    </source>
</evidence>
<evidence type="ECO:0000256" key="2">
    <source>
        <dbReference type="ARBA" id="ARBA00007663"/>
    </source>
</evidence>
<sequence>MPGDDLKEILREPGEILREGGLVAFPTETVYGLGGDAENAESSRKIYAAKGRPSDNPLIVHIADFSQMEAIAQELAPQVRILADAFWPGPLTMIVRKNDRIPLETTGGLDTVAVRMPSHPVARQLILSSGCMIAAPSANSSGRPSPTRAEHVADDLSGKIDAIIDGGPVEIGLESTIVDLSEGIPTVLRPGYINLRMLEEVLGQDHVRMDPGLMEENVSARPKAPGMRYKHYAPRGDLKIVEGAADDVVETINRLSAEAIATGSKVGVIASAETRSRYLYGDIVEIGPRSDEEEIARHLFGVLRHFDDQGIEIIYSEAFDTPQMGTAIMNRLIKAAAHQLILAARRVTRVIFVSGRGVCRAPMAAELLRRQDLTRPIEIFARGRVALFPEPVNQKVQAVLQGKGIELADYESEPLKNEEITDSTLVFTMDAGQRTEIIRRFANADEDNTYVLSAYVGDELDILNPYGGNLQQYGLCFEVLNQTIGKLAAKLNELAVSLPESKEA</sequence>
<proteinExistence type="inferred from homology"/>
<dbReference type="InterPro" id="IPR036196">
    <property type="entry name" value="Ptyr_pPase_sf"/>
</dbReference>
<dbReference type="Pfam" id="PF01300">
    <property type="entry name" value="Sua5_yciO_yrdC"/>
    <property type="match status" value="1"/>
</dbReference>